<dbReference type="SUPFAM" id="SSF56024">
    <property type="entry name" value="Phospholipase D/nuclease"/>
    <property type="match status" value="1"/>
</dbReference>
<dbReference type="Pfam" id="PF04851">
    <property type="entry name" value="ResIII"/>
    <property type="match status" value="1"/>
</dbReference>
<dbReference type="InterPro" id="IPR027417">
    <property type="entry name" value="P-loop_NTPase"/>
</dbReference>
<dbReference type="Pfam" id="PF26350">
    <property type="entry name" value="DUF8090"/>
    <property type="match status" value="1"/>
</dbReference>
<dbReference type="GO" id="GO:0005524">
    <property type="term" value="F:ATP binding"/>
    <property type="evidence" value="ECO:0007669"/>
    <property type="project" value="InterPro"/>
</dbReference>
<dbReference type="InterPro" id="IPR006935">
    <property type="entry name" value="Helicase/UvrB_N"/>
</dbReference>
<dbReference type="Gene3D" id="3.40.50.300">
    <property type="entry name" value="P-loop containing nucleotide triphosphate hydrolases"/>
    <property type="match status" value="2"/>
</dbReference>
<dbReference type="InterPro" id="IPR058403">
    <property type="entry name" value="DUF8090"/>
</dbReference>
<dbReference type="InterPro" id="IPR001650">
    <property type="entry name" value="Helicase_C-like"/>
</dbReference>
<comment type="caution">
    <text evidence="3">The sequence shown here is derived from an EMBL/GenBank/DDBJ whole genome shotgun (WGS) entry which is preliminary data.</text>
</comment>
<dbReference type="InterPro" id="IPR025202">
    <property type="entry name" value="PLD-like_dom"/>
</dbReference>
<dbReference type="GeneID" id="302993746"/>
<evidence type="ECO:0000259" key="1">
    <source>
        <dbReference type="PROSITE" id="PS51192"/>
    </source>
</evidence>
<dbReference type="EMBL" id="SGVY01000001">
    <property type="protein sequence ID" value="TFH84545.1"/>
    <property type="molecule type" value="Genomic_DNA"/>
</dbReference>
<accession>A0A4Y8VVV7</accession>
<evidence type="ECO:0000313" key="3">
    <source>
        <dbReference type="EMBL" id="TFH84545.1"/>
    </source>
</evidence>
<dbReference type="AlphaFoldDB" id="A0A4Y8VVV7"/>
<dbReference type="InterPro" id="IPR050742">
    <property type="entry name" value="Helicase_Restrict-Modif_Enz"/>
</dbReference>
<dbReference type="Gene3D" id="3.30.870.10">
    <property type="entry name" value="Endonuclease Chain A"/>
    <property type="match status" value="1"/>
</dbReference>
<dbReference type="PROSITE" id="PS51192">
    <property type="entry name" value="HELICASE_ATP_BIND_1"/>
    <property type="match status" value="1"/>
</dbReference>
<dbReference type="CDD" id="cd18799">
    <property type="entry name" value="SF2_C_EcoAI-like"/>
    <property type="match status" value="1"/>
</dbReference>
<feature type="domain" description="Helicase C-terminal" evidence="2">
    <location>
        <begin position="417"/>
        <end position="563"/>
    </location>
</feature>
<name>A0A4Y8VVV7_9BACT</name>
<sequence>MKSRFLTNYTETSFLSTIQMNLRRCKSFDFSVSFIKKAGLVLLAKDIKAALERGAKGRIITSTYQNFTDVESLNFFMSLTQFPHFECHLDDECFHDEKNYSTNGFHSKGYIFELEDNRVEMVVGSSNITRYALLKNIEWDLVVDCERDAEAYLDAMAEFEKLWSKTYELSQDRIKTYATKLNFAIERWDMDYDMANSDIKPNYMQRKALRELNRYRAIGQERALVISATGSGKTYLAAFDALNFNPDRLLYIVHESSILKKSLETFQKVFGGAKTCGLYNAEAKESGEDFLFSTNVSMCRSLELFDKKEFDYIIIDECHHAVADSYRKIIDYFEPEFLLGLTATENRMDNQDVVEIFGNNIPYELRLRDAIINDLIVPFHYYGIRDELVDYGLTSSGERRLISQISMPENCEFIHQQIEKHRMEGQKLKALAFCRNIQHARMMADNLGDYYHTAFLSGKNKTGERIRAYNDLQDENQKLEILFAVDILNEGVDIPGVNMVLFLRPTESSTIFLQQLGRGLRKYTNKPYVTILDFIGNSYKRSVHIALALGSLSRNSILEKKLLKFMVRNDFKSLGLSDYGVEIHIDDLSKEEIIDKIESENFNRINYLKMDYQNFKAYLKTPSYPSHMDYMNSDYAPNLLKFMKIKIGSKKTNSYYGFLKGIEEEGLPVFSDEQIACINYLSSLLPLVREHEFLVVKSLLDGENSLTRIEMNVRNEISDFKHEQLEHALRFLEDGGAVKIKDGNVYLCGESEQEYELYLQDLLNYGLTQYEARYADAQDDFLLWQDYRQDQVLLKILENPKHNQYGTYYKNGNMYVFAGLKKDASLDEHLKYNDKFLSPDVFQWESIARISAKDEALQRAAKRVLVFVRKVSAENGITLPYTYIGTGHLENARKGVTKNGSILYDIHMDNPLPPELQEDFQWME</sequence>
<dbReference type="GO" id="GO:0016787">
    <property type="term" value="F:hydrolase activity"/>
    <property type="evidence" value="ECO:0007669"/>
    <property type="project" value="InterPro"/>
</dbReference>
<dbReference type="PANTHER" id="PTHR47396">
    <property type="entry name" value="TYPE I RESTRICTION ENZYME ECOKI R PROTEIN"/>
    <property type="match status" value="1"/>
</dbReference>
<dbReference type="Proteomes" id="UP000297872">
    <property type="component" value="Unassembled WGS sequence"/>
</dbReference>
<reference evidence="3 4" key="1">
    <citation type="submission" date="2019-02" db="EMBL/GenBank/DDBJ databases">
        <title>Draft Genome Sequence of the Prevotella sp. BCRC 81118, Isolated from Human Feces.</title>
        <authorList>
            <person name="Huang C.-H."/>
        </authorList>
    </citation>
    <scope>NUCLEOTIDE SEQUENCE [LARGE SCALE GENOMIC DNA]</scope>
    <source>
        <strain evidence="3 4">BCRC 81118</strain>
    </source>
</reference>
<dbReference type="SMART" id="SM00487">
    <property type="entry name" value="DEXDc"/>
    <property type="match status" value="1"/>
</dbReference>
<evidence type="ECO:0000313" key="4">
    <source>
        <dbReference type="Proteomes" id="UP000297872"/>
    </source>
</evidence>
<dbReference type="CDD" id="cd18032">
    <property type="entry name" value="DEXHc_RE_I_III_res"/>
    <property type="match status" value="1"/>
</dbReference>
<dbReference type="GO" id="GO:0003677">
    <property type="term" value="F:DNA binding"/>
    <property type="evidence" value="ECO:0007669"/>
    <property type="project" value="InterPro"/>
</dbReference>
<evidence type="ECO:0000259" key="2">
    <source>
        <dbReference type="PROSITE" id="PS51194"/>
    </source>
</evidence>
<dbReference type="Pfam" id="PF00271">
    <property type="entry name" value="Helicase_C"/>
    <property type="match status" value="1"/>
</dbReference>
<dbReference type="InterPro" id="IPR014001">
    <property type="entry name" value="Helicase_ATP-bd"/>
</dbReference>
<dbReference type="OrthoDB" id="9759819at2"/>
<protein>
    <submittedName>
        <fullName evidence="3">DUF3427 domain-containing protein</fullName>
    </submittedName>
</protein>
<dbReference type="SUPFAM" id="SSF52540">
    <property type="entry name" value="P-loop containing nucleoside triphosphate hydrolases"/>
    <property type="match status" value="1"/>
</dbReference>
<dbReference type="InterPro" id="IPR021835">
    <property type="entry name" value="DUF3427"/>
</dbReference>
<keyword evidence="4" id="KW-1185">Reference proteome</keyword>
<dbReference type="PROSITE" id="PS51194">
    <property type="entry name" value="HELICASE_CTER"/>
    <property type="match status" value="1"/>
</dbReference>
<feature type="domain" description="Helicase ATP-binding" evidence="1">
    <location>
        <begin position="214"/>
        <end position="363"/>
    </location>
</feature>
<proteinExistence type="predicted"/>
<gene>
    <name evidence="3" type="ORF">EXN75_00345</name>
</gene>
<dbReference type="RefSeq" id="WP_134842347.1">
    <property type="nucleotide sequence ID" value="NZ_SGVY01000001.1"/>
</dbReference>
<dbReference type="Pfam" id="PF13091">
    <property type="entry name" value="PLDc_2"/>
    <property type="match status" value="1"/>
</dbReference>
<organism evidence="3 4">
    <name type="scientific">Segatella hominis</name>
    <dbReference type="NCBI Taxonomy" id="2518605"/>
    <lineage>
        <taxon>Bacteria</taxon>
        <taxon>Pseudomonadati</taxon>
        <taxon>Bacteroidota</taxon>
        <taxon>Bacteroidia</taxon>
        <taxon>Bacteroidales</taxon>
        <taxon>Prevotellaceae</taxon>
        <taxon>Segatella</taxon>
    </lineage>
</organism>
<dbReference type="Pfam" id="PF11907">
    <property type="entry name" value="DUF3427"/>
    <property type="match status" value="1"/>
</dbReference>
<dbReference type="GO" id="GO:0005829">
    <property type="term" value="C:cytosol"/>
    <property type="evidence" value="ECO:0007669"/>
    <property type="project" value="TreeGrafter"/>
</dbReference>
<dbReference type="PANTHER" id="PTHR47396:SF1">
    <property type="entry name" value="ATP-DEPENDENT HELICASE IRC3-RELATED"/>
    <property type="match status" value="1"/>
</dbReference>
<dbReference type="SMART" id="SM00490">
    <property type="entry name" value="HELICc"/>
    <property type="match status" value="1"/>
</dbReference>